<dbReference type="Pfam" id="PF21892">
    <property type="entry name" value="TMEM145_N"/>
    <property type="match status" value="1"/>
</dbReference>
<feature type="transmembrane region" description="Helical" evidence="7">
    <location>
        <begin position="404"/>
        <end position="423"/>
    </location>
</feature>
<name>A0A8J2LLN1_9HEXA</name>
<accession>A0A8J2LLN1</accession>
<keyword evidence="8" id="KW-0732">Signal</keyword>
<feature type="transmembrane region" description="Helical" evidence="7">
    <location>
        <begin position="370"/>
        <end position="392"/>
    </location>
</feature>
<evidence type="ECO:0000256" key="5">
    <source>
        <dbReference type="ARBA" id="ARBA00023180"/>
    </source>
</evidence>
<dbReference type="GO" id="GO:0019236">
    <property type="term" value="P:response to pheromone"/>
    <property type="evidence" value="ECO:0007669"/>
    <property type="project" value="InterPro"/>
</dbReference>
<keyword evidence="12" id="KW-1185">Reference proteome</keyword>
<comment type="caution">
    <text evidence="11">The sequence shown here is derived from an EMBL/GenBank/DDBJ whole genome shotgun (WGS) entry which is preliminary data.</text>
</comment>
<comment type="subcellular location">
    <subcellularLocation>
        <location evidence="1">Membrane</location>
        <topology evidence="1">Multi-pass membrane protein</topology>
    </subcellularLocation>
</comment>
<feature type="transmembrane region" description="Helical" evidence="7">
    <location>
        <begin position="337"/>
        <end position="358"/>
    </location>
</feature>
<evidence type="ECO:0000256" key="1">
    <source>
        <dbReference type="ARBA" id="ARBA00004141"/>
    </source>
</evidence>
<dbReference type="PANTHER" id="PTHR23252:SF24">
    <property type="entry name" value="TRANSMEMBRANE PROTEIN 145"/>
    <property type="match status" value="1"/>
</dbReference>
<evidence type="ECO:0000259" key="10">
    <source>
        <dbReference type="Pfam" id="PF21892"/>
    </source>
</evidence>
<dbReference type="PANTHER" id="PTHR23252">
    <property type="entry name" value="INTIMAL THICKNESS RECEPTOR-RELATED"/>
    <property type="match status" value="1"/>
</dbReference>
<feature type="compositionally biased region" description="Basic and acidic residues" evidence="6">
    <location>
        <begin position="539"/>
        <end position="549"/>
    </location>
</feature>
<evidence type="ECO:0000259" key="9">
    <source>
        <dbReference type="Pfam" id="PF10192"/>
    </source>
</evidence>
<feature type="transmembrane region" description="Helical" evidence="7">
    <location>
        <begin position="230"/>
        <end position="252"/>
    </location>
</feature>
<dbReference type="GO" id="GO:0007186">
    <property type="term" value="P:G protein-coupled receptor signaling pathway"/>
    <property type="evidence" value="ECO:0007669"/>
    <property type="project" value="InterPro"/>
</dbReference>
<keyword evidence="2 7" id="KW-0812">Transmembrane</keyword>
<dbReference type="InterPro" id="IPR019336">
    <property type="entry name" value="GPR180/TMEM145_TM"/>
</dbReference>
<evidence type="ECO:0000256" key="6">
    <source>
        <dbReference type="SAM" id="MobiDB-lite"/>
    </source>
</evidence>
<evidence type="ECO:0000256" key="3">
    <source>
        <dbReference type="ARBA" id="ARBA00022989"/>
    </source>
</evidence>
<reference evidence="11" key="1">
    <citation type="submission" date="2021-06" db="EMBL/GenBank/DDBJ databases">
        <authorList>
            <person name="Hodson N. C."/>
            <person name="Mongue J. A."/>
            <person name="Jaron S. K."/>
        </authorList>
    </citation>
    <scope>NUCLEOTIDE SEQUENCE</scope>
</reference>
<feature type="signal peptide" evidence="8">
    <location>
        <begin position="1"/>
        <end position="21"/>
    </location>
</feature>
<dbReference type="AlphaFoldDB" id="A0A8J2LLN1"/>
<organism evidence="11 12">
    <name type="scientific">Allacma fusca</name>
    <dbReference type="NCBI Taxonomy" id="39272"/>
    <lineage>
        <taxon>Eukaryota</taxon>
        <taxon>Metazoa</taxon>
        <taxon>Ecdysozoa</taxon>
        <taxon>Arthropoda</taxon>
        <taxon>Hexapoda</taxon>
        <taxon>Collembola</taxon>
        <taxon>Symphypleona</taxon>
        <taxon>Sminthuridae</taxon>
        <taxon>Allacma</taxon>
    </lineage>
</organism>
<sequence length="595" mass="67857">MISTVVATFLILWDYAPQIQGKVVEGTLSTHEKWAFVDRFCFLSIQGTFQYEIEYDQSGGNISLLMYPDLQWTNAYHNPKARTCNDKVNALDFDKRQMVRLQVGMDDSGCEYITRPLRYRRPLGNNNGVQNYTTRVVCHNARSFRSARERWWFICVSRCNGTEGLNLRYKFRMTNGLPGDYWYEHFSADEFYILPILTAYCFIYLFLLFSALLFAVELKCRQLLHVTYKLFLLSLGFHNIGIICLCLSYGRYATNGVGLPTLKLIGRMFEGLCEFVFIFLLLLLAKGYTVTRGRLRVASAIKLTVFLHFYFFSYGFLFFYQQYHFDPGWVLYIYESPAGYCLLVLRLIGWIEFFYAIFFTLKHYPEKASFYVPFFALYSLWFISGPVMIIIFNHVIDKWVREMVSVGVEHFIMFVGHVVFLALTRPSAANRSFPYHVRTTQVGAATAYSCNTNGHVVERVNDSHAYAPSYIDATGRTIDIFTVTGVLQGVAQPATTLGSPMDVFSVNPHNGSISTMNNNNNALATAPPLPALFNVPPPKYDDAFPHERPGQVAEMLKEDEEETDDGGEDADSVSSGPPPLPPGCKNRESVYKVDS</sequence>
<evidence type="ECO:0000256" key="2">
    <source>
        <dbReference type="ARBA" id="ARBA00022692"/>
    </source>
</evidence>
<evidence type="ECO:0000256" key="4">
    <source>
        <dbReference type="ARBA" id="ARBA00023136"/>
    </source>
</evidence>
<proteinExistence type="predicted"/>
<feature type="transmembrane region" description="Helical" evidence="7">
    <location>
        <begin position="264"/>
        <end position="285"/>
    </location>
</feature>
<dbReference type="OrthoDB" id="205745at2759"/>
<feature type="domain" description="GPR180/TMEM145 transmembrane" evidence="9">
    <location>
        <begin position="201"/>
        <end position="420"/>
    </location>
</feature>
<feature type="transmembrane region" description="Helical" evidence="7">
    <location>
        <begin position="192"/>
        <end position="218"/>
    </location>
</feature>
<dbReference type="Proteomes" id="UP000708208">
    <property type="component" value="Unassembled WGS sequence"/>
</dbReference>
<evidence type="ECO:0000313" key="12">
    <source>
        <dbReference type="Proteomes" id="UP000708208"/>
    </source>
</evidence>
<gene>
    <name evidence="11" type="ORF">AFUS01_LOCUS47141</name>
</gene>
<feature type="domain" description="GPR180-like N-terminal" evidence="10">
    <location>
        <begin position="24"/>
        <end position="169"/>
    </location>
</feature>
<dbReference type="Pfam" id="PF10192">
    <property type="entry name" value="GPR180-TMEM145_TM"/>
    <property type="match status" value="1"/>
</dbReference>
<feature type="chain" id="PRO_5035304205" description="Intimal thickness related receptor IRP domain-containing protein" evidence="8">
    <location>
        <begin position="22"/>
        <end position="595"/>
    </location>
</feature>
<feature type="compositionally biased region" description="Acidic residues" evidence="6">
    <location>
        <begin position="557"/>
        <end position="571"/>
    </location>
</feature>
<evidence type="ECO:0000256" key="7">
    <source>
        <dbReference type="SAM" id="Phobius"/>
    </source>
</evidence>
<dbReference type="InterPro" id="IPR047831">
    <property type="entry name" value="GPR180/TMEM145"/>
</dbReference>
<feature type="transmembrane region" description="Helical" evidence="7">
    <location>
        <begin position="297"/>
        <end position="317"/>
    </location>
</feature>
<keyword evidence="3 7" id="KW-1133">Transmembrane helix</keyword>
<keyword evidence="5" id="KW-0325">Glycoprotein</keyword>
<feature type="region of interest" description="Disordered" evidence="6">
    <location>
        <begin position="537"/>
        <end position="595"/>
    </location>
</feature>
<feature type="compositionally biased region" description="Basic and acidic residues" evidence="6">
    <location>
        <begin position="585"/>
        <end position="595"/>
    </location>
</feature>
<evidence type="ECO:0008006" key="13">
    <source>
        <dbReference type="Google" id="ProtNLM"/>
    </source>
</evidence>
<dbReference type="GO" id="GO:0016020">
    <property type="term" value="C:membrane"/>
    <property type="evidence" value="ECO:0007669"/>
    <property type="project" value="UniProtKB-SubCell"/>
</dbReference>
<protein>
    <recommendedName>
        <fullName evidence="13">Intimal thickness related receptor IRP domain-containing protein</fullName>
    </recommendedName>
</protein>
<evidence type="ECO:0000256" key="8">
    <source>
        <dbReference type="SAM" id="SignalP"/>
    </source>
</evidence>
<evidence type="ECO:0000313" key="11">
    <source>
        <dbReference type="EMBL" id="CAG7838143.1"/>
    </source>
</evidence>
<keyword evidence="4 7" id="KW-0472">Membrane</keyword>
<dbReference type="EMBL" id="CAJVCH010571649">
    <property type="protein sequence ID" value="CAG7838143.1"/>
    <property type="molecule type" value="Genomic_DNA"/>
</dbReference>
<dbReference type="InterPro" id="IPR053880">
    <property type="entry name" value="GPR180-like_N"/>
</dbReference>